<dbReference type="Pfam" id="PF13408">
    <property type="entry name" value="Zn_ribbon_recom"/>
    <property type="match status" value="1"/>
</dbReference>
<feature type="domain" description="Resolvase/invertase-type recombinase catalytic" evidence="6">
    <location>
        <begin position="5"/>
        <end position="153"/>
    </location>
</feature>
<dbReference type="InterPro" id="IPR006118">
    <property type="entry name" value="Recombinase_CS"/>
</dbReference>
<evidence type="ECO:0000256" key="5">
    <source>
        <dbReference type="SAM" id="Coils"/>
    </source>
</evidence>
<evidence type="ECO:0000256" key="4">
    <source>
        <dbReference type="PROSITE-ProRule" id="PRU10137"/>
    </source>
</evidence>
<dbReference type="PANTHER" id="PTHR30461:SF23">
    <property type="entry name" value="DNA RECOMBINASE-RELATED"/>
    <property type="match status" value="1"/>
</dbReference>
<comment type="caution">
    <text evidence="8">The sequence shown here is derived from an EMBL/GenBank/DDBJ whole genome shotgun (WGS) entry which is preliminary data.</text>
</comment>
<dbReference type="SUPFAM" id="SSF53041">
    <property type="entry name" value="Resolvase-like"/>
    <property type="match status" value="1"/>
</dbReference>
<accession>A0A9Q4F312</accession>
<dbReference type="GO" id="GO:0003677">
    <property type="term" value="F:DNA binding"/>
    <property type="evidence" value="ECO:0007669"/>
    <property type="project" value="UniProtKB-KW"/>
</dbReference>
<dbReference type="CDD" id="cd00338">
    <property type="entry name" value="Ser_Recombinase"/>
    <property type="match status" value="1"/>
</dbReference>
<dbReference type="GO" id="GO:0000150">
    <property type="term" value="F:DNA strand exchange activity"/>
    <property type="evidence" value="ECO:0007669"/>
    <property type="project" value="InterPro"/>
</dbReference>
<dbReference type="Pfam" id="PF00239">
    <property type="entry name" value="Resolvase"/>
    <property type="match status" value="1"/>
</dbReference>
<dbReference type="PROSITE" id="PS00397">
    <property type="entry name" value="RECOMBINASES_1"/>
    <property type="match status" value="1"/>
</dbReference>
<evidence type="ECO:0000313" key="9">
    <source>
        <dbReference type="Proteomes" id="UP001079535"/>
    </source>
</evidence>
<gene>
    <name evidence="8" type="ORF">OZZ17_11805</name>
</gene>
<feature type="active site" description="O-(5'-phospho-DNA)-serine intermediate" evidence="4">
    <location>
        <position position="13"/>
    </location>
</feature>
<dbReference type="Gene3D" id="3.90.1750.20">
    <property type="entry name" value="Putative Large Serine Recombinase, Chain B, Domain 2"/>
    <property type="match status" value="1"/>
</dbReference>
<dbReference type="PROSITE" id="PS51737">
    <property type="entry name" value="RECOMBINASE_DNA_BIND"/>
    <property type="match status" value="1"/>
</dbReference>
<evidence type="ECO:0000256" key="3">
    <source>
        <dbReference type="ARBA" id="ARBA00023172"/>
    </source>
</evidence>
<feature type="domain" description="Recombinase" evidence="7">
    <location>
        <begin position="160"/>
        <end position="281"/>
    </location>
</feature>
<dbReference type="InterPro" id="IPR036162">
    <property type="entry name" value="Resolvase-like_N_sf"/>
</dbReference>
<dbReference type="AlphaFoldDB" id="A0A9Q4F312"/>
<dbReference type="Pfam" id="PF07508">
    <property type="entry name" value="Recombinase"/>
    <property type="match status" value="1"/>
</dbReference>
<name>A0A9Q4F312_MEDGN</name>
<keyword evidence="1" id="KW-0229">DNA integration</keyword>
<dbReference type="PROSITE" id="PS51736">
    <property type="entry name" value="RECOMBINASES_3"/>
    <property type="match status" value="1"/>
</dbReference>
<dbReference type="InterPro" id="IPR038109">
    <property type="entry name" value="DNA_bind_recomb_sf"/>
</dbReference>
<protein>
    <submittedName>
        <fullName evidence="8">Recombinase family protein</fullName>
    </submittedName>
</protein>
<dbReference type="Proteomes" id="UP001079535">
    <property type="component" value="Unassembled WGS sequence"/>
</dbReference>
<sequence>METKYAFGYVRVSTGKQDELSPDSQAKLLKDYAKSHGYVVSKIFFELGISGRKADKRPEFQKMIGLAKSSDHPADAILVWKYSRFARNQEESIVYKSLLKKKHNVDVISVSEPLVDGPFGSLIERIIEWMDEYYSVRLSGEVTRGMREKAERGGYQARPPLGYKIVTHKEPPVIVPEEAEIVKLIFEKYANENLGIFEIARLLNMHNFKTSHGKEFERRSIEYILQNPTYCGMIRWNRTINESNEIRPESEWIVTDGEHPAIISKELFDKAQERYKREYRPRGSRPVSTYKHWLSGVVKCPACGRTMTANTIRNNTRVYSHFRCYGYTKGKCMANNSISSIKLEPAVLESIKTVLDSGKITYRKIEAKTDDTVDLKTILEDQIKKIDVKLQRIKEAYMNGIDTMEEYKENKQAVQEEKQHLEKQLSEIKEEKSNSKDDDEDMLLRVKNVYDILSSDSVDATTKNDVLRSVVEKIIYEKDKDLLKVYYYYMP</sequence>
<evidence type="ECO:0000256" key="2">
    <source>
        <dbReference type="ARBA" id="ARBA00023125"/>
    </source>
</evidence>
<keyword evidence="2" id="KW-0238">DNA-binding</keyword>
<dbReference type="InterPro" id="IPR025827">
    <property type="entry name" value="Zn_ribbon_recom_dom"/>
</dbReference>
<dbReference type="PANTHER" id="PTHR30461">
    <property type="entry name" value="DNA-INVERTASE FROM LAMBDOID PROPHAGE"/>
    <property type="match status" value="1"/>
</dbReference>
<keyword evidence="5" id="KW-0175">Coiled coil</keyword>
<dbReference type="InterPro" id="IPR011109">
    <property type="entry name" value="DNA_bind_recombinase_dom"/>
</dbReference>
<evidence type="ECO:0000256" key="1">
    <source>
        <dbReference type="ARBA" id="ARBA00022908"/>
    </source>
</evidence>
<evidence type="ECO:0000259" key="7">
    <source>
        <dbReference type="PROSITE" id="PS51737"/>
    </source>
</evidence>
<evidence type="ECO:0000313" key="8">
    <source>
        <dbReference type="EMBL" id="MCZ0668217.1"/>
    </source>
</evidence>
<dbReference type="SMART" id="SM00857">
    <property type="entry name" value="Resolvase"/>
    <property type="match status" value="1"/>
</dbReference>
<dbReference type="InterPro" id="IPR006119">
    <property type="entry name" value="Resolv_N"/>
</dbReference>
<reference evidence="8" key="1">
    <citation type="submission" date="2022-11" db="EMBL/GenBank/DDBJ databases">
        <title>Temperate bacteriophages infecting mucin-degrading bacterium Ruminococcus gnavus from the human gut.</title>
        <authorList>
            <person name="Buttimer C."/>
        </authorList>
    </citation>
    <scope>NUCLEOTIDE SEQUENCE</scope>
    <source>
        <strain evidence="8">CCUG 49994</strain>
    </source>
</reference>
<feature type="coiled-coil region" evidence="5">
    <location>
        <begin position="376"/>
        <end position="438"/>
    </location>
</feature>
<keyword evidence="3" id="KW-0233">DNA recombination</keyword>
<evidence type="ECO:0000259" key="6">
    <source>
        <dbReference type="PROSITE" id="PS51736"/>
    </source>
</evidence>
<dbReference type="Gene3D" id="3.40.50.1390">
    <property type="entry name" value="Resolvase, N-terminal catalytic domain"/>
    <property type="match status" value="1"/>
</dbReference>
<dbReference type="EMBL" id="JAPRAY010000015">
    <property type="protein sequence ID" value="MCZ0668217.1"/>
    <property type="molecule type" value="Genomic_DNA"/>
</dbReference>
<proteinExistence type="predicted"/>
<dbReference type="GO" id="GO:0015074">
    <property type="term" value="P:DNA integration"/>
    <property type="evidence" value="ECO:0007669"/>
    <property type="project" value="UniProtKB-KW"/>
</dbReference>
<dbReference type="InterPro" id="IPR050639">
    <property type="entry name" value="SSR_resolvase"/>
</dbReference>
<organism evidence="8 9">
    <name type="scientific">Mediterraneibacter gnavus</name>
    <name type="common">Ruminococcus gnavus</name>
    <dbReference type="NCBI Taxonomy" id="33038"/>
    <lineage>
        <taxon>Bacteria</taxon>
        <taxon>Bacillati</taxon>
        <taxon>Bacillota</taxon>
        <taxon>Clostridia</taxon>
        <taxon>Lachnospirales</taxon>
        <taxon>Lachnospiraceae</taxon>
        <taxon>Mediterraneibacter</taxon>
    </lineage>
</organism>
<dbReference type="RefSeq" id="WP_268803625.1">
    <property type="nucleotide sequence ID" value="NZ_JAPRAY010000015.1"/>
</dbReference>